<accession>A0A2Z4G8Z1</accession>
<gene>
    <name evidence="1" type="ORF">DJ013_05105</name>
</gene>
<reference evidence="1 2" key="1">
    <citation type="submission" date="2018-05" db="EMBL/GenBank/DDBJ databases">
        <title>Complete genome sequence of Arcticibacterium luteifluviistationis SM1504T, a cytophagaceae bacterium isolated from Arctic surface seawater.</title>
        <authorList>
            <person name="Li Y."/>
            <person name="Qin Q.-L."/>
        </authorList>
    </citation>
    <scope>NUCLEOTIDE SEQUENCE [LARGE SCALE GENOMIC DNA]</scope>
    <source>
        <strain evidence="1 2">SM1504</strain>
    </source>
</reference>
<protein>
    <submittedName>
        <fullName evidence="1">Aminopeptidase</fullName>
    </submittedName>
</protein>
<keyword evidence="1" id="KW-0378">Hydrolase</keyword>
<keyword evidence="1" id="KW-0031">Aminopeptidase</keyword>
<keyword evidence="2" id="KW-1185">Reference proteome</keyword>
<dbReference type="InterPro" id="IPR014553">
    <property type="entry name" value="Aminopept"/>
</dbReference>
<dbReference type="EMBL" id="CP029480">
    <property type="protein sequence ID" value="AWV97575.1"/>
    <property type="molecule type" value="Genomic_DNA"/>
</dbReference>
<evidence type="ECO:0000313" key="1">
    <source>
        <dbReference type="EMBL" id="AWV97575.1"/>
    </source>
</evidence>
<dbReference type="RefSeq" id="WP_111370677.1">
    <property type="nucleotide sequence ID" value="NZ_CP029480.1"/>
</dbReference>
<dbReference type="GO" id="GO:0004177">
    <property type="term" value="F:aminopeptidase activity"/>
    <property type="evidence" value="ECO:0007669"/>
    <property type="project" value="UniProtKB-KW"/>
</dbReference>
<proteinExistence type="predicted"/>
<dbReference type="AlphaFoldDB" id="A0A2Z4G8Z1"/>
<keyword evidence="1" id="KW-0645">Protease</keyword>
<name>A0A2Z4G8Z1_9BACT</name>
<dbReference type="KEGG" id="als:DJ013_05105"/>
<organism evidence="1 2">
    <name type="scientific">Arcticibacterium luteifluviistationis</name>
    <dbReference type="NCBI Taxonomy" id="1784714"/>
    <lineage>
        <taxon>Bacteria</taxon>
        <taxon>Pseudomonadati</taxon>
        <taxon>Bacteroidota</taxon>
        <taxon>Cytophagia</taxon>
        <taxon>Cytophagales</taxon>
        <taxon>Leadbetterellaceae</taxon>
        <taxon>Arcticibacterium</taxon>
    </lineage>
</organism>
<dbReference type="Pfam" id="PF10023">
    <property type="entry name" value="Aminopep"/>
    <property type="match status" value="1"/>
</dbReference>
<dbReference type="OrthoDB" id="357991at2"/>
<dbReference type="Proteomes" id="UP000249873">
    <property type="component" value="Chromosome"/>
</dbReference>
<evidence type="ECO:0000313" key="2">
    <source>
        <dbReference type="Proteomes" id="UP000249873"/>
    </source>
</evidence>
<sequence>MKKTLKTIALLLLAFCLSFYLFYFQEVNYGLRQAKGQLKVIMNTVPIEEVMADSNFPDSLKAKIELIQEIKKFTVDSLGLKPSTSYLDYYEQHGQPILWVITACPPYKLENKKWKFPIAGEFGYKGHFEKEITQKEVNQLKQEGLDVRVSEVSAWSTLGYLSDPILSSMLERDEGSLAALIIHELTHGTLFVKNDLEFNENLADFVGDHGALLFLQSKYGKGAKEIEKYKASKKFYERFSGHIAYGTEKLDSLFQTFPPEMASIKKDSLKYDLIDEIMLSADSLSQNSKYKYKGRGSINNAFFTAYRTYQGKQSDFENELESKFNNNFKEYLSYLKSKFQSLGR</sequence>